<evidence type="ECO:0000313" key="6">
    <source>
        <dbReference type="EMBL" id="MBB5346344.1"/>
    </source>
</evidence>
<dbReference type="InterPro" id="IPR014710">
    <property type="entry name" value="RmlC-like_jellyroll"/>
</dbReference>
<dbReference type="Proteomes" id="UP000539642">
    <property type="component" value="Unassembled WGS sequence"/>
</dbReference>
<reference evidence="6 7" key="1">
    <citation type="submission" date="2020-08" db="EMBL/GenBank/DDBJ databases">
        <title>Genomic Encyclopedia of Type Strains, Phase IV (KMG-IV): sequencing the most valuable type-strain genomes for metagenomic binning, comparative biology and taxonomic classification.</title>
        <authorList>
            <person name="Goeker M."/>
        </authorList>
    </citation>
    <scope>NUCLEOTIDE SEQUENCE [LARGE SCALE GENOMIC DNA]</scope>
    <source>
        <strain evidence="6 7">DSM 28570</strain>
    </source>
</reference>
<name>A0A840USJ6_9BACT</name>
<dbReference type="InterPro" id="IPR018490">
    <property type="entry name" value="cNMP-bd_dom_sf"/>
</dbReference>
<dbReference type="PANTHER" id="PTHR24567">
    <property type="entry name" value="CRP FAMILY TRANSCRIPTIONAL REGULATORY PROTEIN"/>
    <property type="match status" value="1"/>
</dbReference>
<evidence type="ECO:0000259" key="4">
    <source>
        <dbReference type="PROSITE" id="PS50042"/>
    </source>
</evidence>
<dbReference type="GO" id="GO:0005829">
    <property type="term" value="C:cytosol"/>
    <property type="evidence" value="ECO:0007669"/>
    <property type="project" value="TreeGrafter"/>
</dbReference>
<comment type="caution">
    <text evidence="6">The sequence shown here is derived from an EMBL/GenBank/DDBJ whole genome shotgun (WGS) entry which is preliminary data.</text>
</comment>
<feature type="domain" description="HTH crp-type" evidence="5">
    <location>
        <begin position="146"/>
        <end position="215"/>
    </location>
</feature>
<keyword evidence="1" id="KW-0805">Transcription regulation</keyword>
<dbReference type="InterPro" id="IPR050397">
    <property type="entry name" value="Env_Response_Regulators"/>
</dbReference>
<dbReference type="InterPro" id="IPR000595">
    <property type="entry name" value="cNMP-bd_dom"/>
</dbReference>
<dbReference type="GO" id="GO:0003700">
    <property type="term" value="F:DNA-binding transcription factor activity"/>
    <property type="evidence" value="ECO:0007669"/>
    <property type="project" value="TreeGrafter"/>
</dbReference>
<feature type="domain" description="Cyclic nucleotide-binding" evidence="4">
    <location>
        <begin position="12"/>
        <end position="121"/>
    </location>
</feature>
<dbReference type="InterPro" id="IPR036388">
    <property type="entry name" value="WH-like_DNA-bd_sf"/>
</dbReference>
<dbReference type="PANTHER" id="PTHR24567:SF74">
    <property type="entry name" value="HTH-TYPE TRANSCRIPTIONAL REGULATOR ARCR"/>
    <property type="match status" value="1"/>
</dbReference>
<dbReference type="SMART" id="SM00419">
    <property type="entry name" value="HTH_CRP"/>
    <property type="match status" value="1"/>
</dbReference>
<evidence type="ECO:0000256" key="2">
    <source>
        <dbReference type="ARBA" id="ARBA00023125"/>
    </source>
</evidence>
<dbReference type="SUPFAM" id="SSF51206">
    <property type="entry name" value="cAMP-binding domain-like"/>
    <property type="match status" value="1"/>
</dbReference>
<evidence type="ECO:0000259" key="5">
    <source>
        <dbReference type="PROSITE" id="PS51063"/>
    </source>
</evidence>
<gene>
    <name evidence="6" type="ORF">HNQ81_000051</name>
</gene>
<sequence length="220" mass="24452">MKANQVIGASVLFQGLPEHQIKEIVDIIIERTYGKGESIFFEGDPGHGFYMVGEGKVKIFKMSLGGKEQILHIFGEGEPFGEVSVFHGHPFPASAEALSPTKVLYFPRDKFVALVSRNPSIALNMLAVLSLRLRRFTVQIENLSLKEVPARLAGYILYLLKEQGREDSVELEISKGQLASLLGTIPETLSRIFAKMTEEGLIEVVGRRINILDRRGLEAK</sequence>
<dbReference type="GO" id="GO:0003677">
    <property type="term" value="F:DNA binding"/>
    <property type="evidence" value="ECO:0007669"/>
    <property type="project" value="UniProtKB-KW"/>
</dbReference>
<keyword evidence="3" id="KW-0804">Transcription</keyword>
<dbReference type="AlphaFoldDB" id="A0A840USJ6"/>
<proteinExistence type="predicted"/>
<keyword evidence="2" id="KW-0238">DNA-binding</keyword>
<protein>
    <submittedName>
        <fullName evidence="6">CRP/FNR family transcriptional regulator</fullName>
    </submittedName>
</protein>
<dbReference type="CDD" id="cd00038">
    <property type="entry name" value="CAP_ED"/>
    <property type="match status" value="1"/>
</dbReference>
<dbReference type="SMART" id="SM00100">
    <property type="entry name" value="cNMP"/>
    <property type="match status" value="1"/>
</dbReference>
<evidence type="ECO:0000256" key="1">
    <source>
        <dbReference type="ARBA" id="ARBA00023015"/>
    </source>
</evidence>
<accession>A0A840USJ6</accession>
<dbReference type="SUPFAM" id="SSF46785">
    <property type="entry name" value="Winged helix' DNA-binding domain"/>
    <property type="match status" value="1"/>
</dbReference>
<dbReference type="PRINTS" id="PR00034">
    <property type="entry name" value="HTHCRP"/>
</dbReference>
<dbReference type="RefSeq" id="WP_183347107.1">
    <property type="nucleotide sequence ID" value="NZ_JACHEO010000001.1"/>
</dbReference>
<dbReference type="InterPro" id="IPR036390">
    <property type="entry name" value="WH_DNA-bd_sf"/>
</dbReference>
<dbReference type="CDD" id="cd00092">
    <property type="entry name" value="HTH_CRP"/>
    <property type="match status" value="1"/>
</dbReference>
<dbReference type="InterPro" id="IPR012318">
    <property type="entry name" value="HTH_CRP"/>
</dbReference>
<keyword evidence="7" id="KW-1185">Reference proteome</keyword>
<evidence type="ECO:0000313" key="7">
    <source>
        <dbReference type="Proteomes" id="UP000539642"/>
    </source>
</evidence>
<organism evidence="6 7">
    <name type="scientific">Desulfoprunum benzoelyticum</name>
    <dbReference type="NCBI Taxonomy" id="1506996"/>
    <lineage>
        <taxon>Bacteria</taxon>
        <taxon>Pseudomonadati</taxon>
        <taxon>Thermodesulfobacteriota</taxon>
        <taxon>Desulfobulbia</taxon>
        <taxon>Desulfobulbales</taxon>
        <taxon>Desulfobulbaceae</taxon>
        <taxon>Desulfoprunum</taxon>
    </lineage>
</organism>
<dbReference type="PROSITE" id="PS50042">
    <property type="entry name" value="CNMP_BINDING_3"/>
    <property type="match status" value="1"/>
</dbReference>
<dbReference type="EMBL" id="JACHEO010000001">
    <property type="protein sequence ID" value="MBB5346344.1"/>
    <property type="molecule type" value="Genomic_DNA"/>
</dbReference>
<dbReference type="Pfam" id="PF00027">
    <property type="entry name" value="cNMP_binding"/>
    <property type="match status" value="1"/>
</dbReference>
<dbReference type="Gene3D" id="2.60.120.10">
    <property type="entry name" value="Jelly Rolls"/>
    <property type="match status" value="1"/>
</dbReference>
<dbReference type="Gene3D" id="1.10.10.10">
    <property type="entry name" value="Winged helix-like DNA-binding domain superfamily/Winged helix DNA-binding domain"/>
    <property type="match status" value="1"/>
</dbReference>
<dbReference type="PROSITE" id="PS51063">
    <property type="entry name" value="HTH_CRP_2"/>
    <property type="match status" value="1"/>
</dbReference>
<evidence type="ECO:0000256" key="3">
    <source>
        <dbReference type="ARBA" id="ARBA00023163"/>
    </source>
</evidence>
<dbReference type="Pfam" id="PF13545">
    <property type="entry name" value="HTH_Crp_2"/>
    <property type="match status" value="1"/>
</dbReference>